<dbReference type="OrthoDB" id="2623343at2"/>
<dbReference type="EMBL" id="RHLK01000007">
    <property type="protein sequence ID" value="MVP00555.1"/>
    <property type="molecule type" value="Genomic_DNA"/>
</dbReference>
<protein>
    <submittedName>
        <fullName evidence="1">Uncharacterized protein</fullName>
    </submittedName>
</protein>
<evidence type="ECO:0000313" key="1">
    <source>
        <dbReference type="EMBL" id="MVP00555.1"/>
    </source>
</evidence>
<reference evidence="1 2" key="1">
    <citation type="journal article" date="2019" name="Microorganisms">
        <title>Paenibacillus lutrae sp. nov., A Chitinolytic Species Isolated from A River Otter in Castril Natural Park, Granada, Spain.</title>
        <authorList>
            <person name="Rodriguez M."/>
            <person name="Reina J.C."/>
            <person name="Bejar V."/>
            <person name="Llamas I."/>
        </authorList>
    </citation>
    <scope>NUCLEOTIDE SEQUENCE [LARGE SCALE GENOMIC DNA]</scope>
    <source>
        <strain evidence="1 2">N10</strain>
    </source>
</reference>
<name>A0A7X3FJ10_9BACL</name>
<keyword evidence="2" id="KW-1185">Reference proteome</keyword>
<evidence type="ECO:0000313" key="2">
    <source>
        <dbReference type="Proteomes" id="UP000490800"/>
    </source>
</evidence>
<dbReference type="Proteomes" id="UP000490800">
    <property type="component" value="Unassembled WGS sequence"/>
</dbReference>
<dbReference type="RefSeq" id="WP_157336265.1">
    <property type="nucleotide sequence ID" value="NZ_RHLK01000007.1"/>
</dbReference>
<accession>A0A7X3FJ10</accession>
<organism evidence="1 2">
    <name type="scientific">Paenibacillus lutrae</name>
    <dbReference type="NCBI Taxonomy" id="2078573"/>
    <lineage>
        <taxon>Bacteria</taxon>
        <taxon>Bacillati</taxon>
        <taxon>Bacillota</taxon>
        <taxon>Bacilli</taxon>
        <taxon>Bacillales</taxon>
        <taxon>Paenibacillaceae</taxon>
        <taxon>Paenibacillus</taxon>
    </lineage>
</organism>
<sequence>MDWAKEEKTLTLITEQFEHETVTDFRIEKIHNSSTDHKSYHFDLIHLFFLVPVLKNTGNRKELYIPVTNIEYSEIVVEKFLQYFELAHKVFENNHLTSIKFLNLKVAAQEELNKAIKNHLDTFTHDMYFRDRNADTPISKLKRYRVQTKEFLQHKADVESIPSDLWEFFRRTILVAKGEINISPIGWTFEESLTDSIALRYFVEHAESVDLMVSEDNRIAYFRVT</sequence>
<dbReference type="AlphaFoldDB" id="A0A7X3FJ10"/>
<gene>
    <name evidence="1" type="ORF">EDM21_13655</name>
</gene>
<comment type="caution">
    <text evidence="1">The sequence shown here is derived from an EMBL/GenBank/DDBJ whole genome shotgun (WGS) entry which is preliminary data.</text>
</comment>
<proteinExistence type="predicted"/>